<dbReference type="InterPro" id="IPR016152">
    <property type="entry name" value="PTrfase/Anion_transptr"/>
</dbReference>
<dbReference type="EMBL" id="FWDO01000007">
    <property type="protein sequence ID" value="SLM19776.1"/>
    <property type="molecule type" value="Genomic_DNA"/>
</dbReference>
<dbReference type="PROSITE" id="PS51094">
    <property type="entry name" value="PTS_EIIA_TYPE_2"/>
    <property type="match status" value="1"/>
</dbReference>
<dbReference type="SUPFAM" id="SSF55804">
    <property type="entry name" value="Phoshotransferase/anion transport protein"/>
    <property type="match status" value="1"/>
</dbReference>
<dbReference type="Gene3D" id="3.40.930.10">
    <property type="entry name" value="Mannitol-specific EII, Chain A"/>
    <property type="match status" value="1"/>
</dbReference>
<dbReference type="Pfam" id="PF00359">
    <property type="entry name" value="PTS_EIIA_2"/>
    <property type="match status" value="1"/>
</dbReference>
<proteinExistence type="predicted"/>
<dbReference type="InterPro" id="IPR002178">
    <property type="entry name" value="PTS_EIIA_type-2_dom"/>
</dbReference>
<accession>A0A3P3XU19</accession>
<evidence type="ECO:0000313" key="2">
    <source>
        <dbReference type="EMBL" id="SLM19776.1"/>
    </source>
</evidence>
<protein>
    <submittedName>
        <fullName evidence="2">Putative PTS IIA-like nitrogen-regulatory protein PtsN</fullName>
    </submittedName>
</protein>
<name>A0A3P3XU19_9SPIR</name>
<reference evidence="2" key="1">
    <citation type="submission" date="2017-02" db="EMBL/GenBank/DDBJ databases">
        <authorList>
            <person name="Regsiter A."/>
            <person name="William W."/>
        </authorList>
    </citation>
    <scope>NUCLEOTIDE SEQUENCE</scope>
    <source>
        <strain evidence="2">BdmA 4</strain>
    </source>
</reference>
<dbReference type="PANTHER" id="PTHR47738">
    <property type="entry name" value="PTS SYSTEM FRUCTOSE-LIKE EIIA COMPONENT-RELATED"/>
    <property type="match status" value="1"/>
</dbReference>
<evidence type="ECO:0000259" key="1">
    <source>
        <dbReference type="PROSITE" id="PS51094"/>
    </source>
</evidence>
<dbReference type="PANTHER" id="PTHR47738:SF1">
    <property type="entry name" value="NITROGEN REGULATORY PROTEIN"/>
    <property type="match status" value="1"/>
</dbReference>
<organism evidence="2">
    <name type="scientific">uncultured spirochete</name>
    <dbReference type="NCBI Taxonomy" id="156406"/>
    <lineage>
        <taxon>Bacteria</taxon>
        <taxon>Pseudomonadati</taxon>
        <taxon>Spirochaetota</taxon>
        <taxon>Spirochaetia</taxon>
        <taxon>Spirochaetales</taxon>
        <taxon>environmental samples</taxon>
    </lineage>
</organism>
<dbReference type="InterPro" id="IPR051541">
    <property type="entry name" value="PTS_SugarTrans_NitroReg"/>
</dbReference>
<dbReference type="AlphaFoldDB" id="A0A3P3XU19"/>
<feature type="domain" description="PTS EIIA type-2" evidence="1">
    <location>
        <begin position="1"/>
        <end position="153"/>
    </location>
</feature>
<gene>
    <name evidence="2" type="ORF">SPIRO4BDMA_70198</name>
</gene>
<sequence length="264" mass="29012">MDSILDALQEGRLFELPENDKNHALQFLAHIIEAFPQIPTGTDIVGNVMAREKSMHTALGRGWACPHARVEFEEDLMCVVGWSPTGIDYGAPDGIPVSLITMYLVPSNQRNHYLREVSIMAKVLKSLPETDKLPSIKELNDVRNYLLDLIAASKETIGPDARARMIRLQSKAAMATQPVSDLSSLIIEPVSIIAGAGLRPLALTQNLELMNFIEGTAGLTERLDADGSYQNGLWRIVRRSATAFQGSRTVFDCIALMPAKTAQK</sequence>
<dbReference type="GO" id="GO:0030295">
    <property type="term" value="F:protein kinase activator activity"/>
    <property type="evidence" value="ECO:0007669"/>
    <property type="project" value="TreeGrafter"/>
</dbReference>